<dbReference type="InterPro" id="IPR045659">
    <property type="entry name" value="LptD_2"/>
</dbReference>
<evidence type="ECO:0000259" key="1">
    <source>
        <dbReference type="Pfam" id="PF19838"/>
    </source>
</evidence>
<dbReference type="PANTHER" id="PTHR30189:SF1">
    <property type="entry name" value="LPS-ASSEMBLY PROTEIN LPTD"/>
    <property type="match status" value="1"/>
</dbReference>
<proteinExistence type="predicted"/>
<dbReference type="PANTHER" id="PTHR30189">
    <property type="entry name" value="LPS-ASSEMBLY PROTEIN"/>
    <property type="match status" value="1"/>
</dbReference>
<keyword evidence="3" id="KW-1185">Reference proteome</keyword>
<protein>
    <submittedName>
        <fullName evidence="2">LPS assembly protein LptD</fullName>
    </submittedName>
</protein>
<accession>A0ABN1MPE3</accession>
<dbReference type="Pfam" id="PF19838">
    <property type="entry name" value="LptD_2"/>
    <property type="match status" value="1"/>
</dbReference>
<feature type="domain" description="LPS-assembly protein LptD central" evidence="1">
    <location>
        <begin position="177"/>
        <end position="644"/>
    </location>
</feature>
<dbReference type="EMBL" id="BAAAFH010000011">
    <property type="protein sequence ID" value="GAA0875234.1"/>
    <property type="molecule type" value="Genomic_DNA"/>
</dbReference>
<dbReference type="InterPro" id="IPR050218">
    <property type="entry name" value="LptD"/>
</dbReference>
<evidence type="ECO:0000313" key="3">
    <source>
        <dbReference type="Proteomes" id="UP001501126"/>
    </source>
</evidence>
<reference evidence="2 3" key="1">
    <citation type="journal article" date="2019" name="Int. J. Syst. Evol. Microbiol.">
        <title>The Global Catalogue of Microorganisms (GCM) 10K type strain sequencing project: providing services to taxonomists for standard genome sequencing and annotation.</title>
        <authorList>
            <consortium name="The Broad Institute Genomics Platform"/>
            <consortium name="The Broad Institute Genome Sequencing Center for Infectious Disease"/>
            <person name="Wu L."/>
            <person name="Ma J."/>
        </authorList>
    </citation>
    <scope>NUCLEOTIDE SEQUENCE [LARGE SCALE GENOMIC DNA]</scope>
    <source>
        <strain evidence="2 3">JCM 16083</strain>
    </source>
</reference>
<organism evidence="2 3">
    <name type="scientific">Wandonia haliotis</name>
    <dbReference type="NCBI Taxonomy" id="574963"/>
    <lineage>
        <taxon>Bacteria</taxon>
        <taxon>Pseudomonadati</taxon>
        <taxon>Bacteroidota</taxon>
        <taxon>Flavobacteriia</taxon>
        <taxon>Flavobacteriales</taxon>
        <taxon>Crocinitomicaceae</taxon>
        <taxon>Wandonia</taxon>
    </lineage>
</organism>
<name>A0ABN1MPE3_9FLAO</name>
<sequence>MVNPGDSLSTSGIDSLTVKPRIYRVDDSMDEPIFYSAKDSIYSDLREKKVHLFTEAKITFGTTVLTADYMVVDLEKNEVTATYTLDADSNRVGEPLFVDSGQEVKAAKMRFNFDTKKAFIEETRIQQDESFLYMERAKRQENEEIHFEKGRFSTCDLDYPHFHFQLSRAVLVPEKRIVTGPANLWINGVPTPLALPFGFFPTSSGKKRGLVFPQIIPVSQNGFGLQDLGFYTPIGQNFETIFFGTIFSRGSWGLANQTNYNIRYKSQGSARIDFLQLKQPFPSENKLNKFTLNWTHTQDTKANPYWRFGASVNFVSDNNTQNTLDPLSENVFNNALQSSITVNRLFPGKPYNLGLKVGANQNSQTGNIFIDAPTLNFTMSRIFPFKIFRSKKAVGSEKWFEKIGFTYNAEVKNQANINDSLFTSQYANLIGSRFLNGVNHQMNLTTTLKAFNGTLNFTPTVNYTNFWNFQATERRYNPGTNQTEIDSLSGFFMGQNLSVQLNMTNSIYSLYRIVGLKNVRFRNVTRPTIGFRYVPSLTNHRSAFVGPNGNAVTYSPYENSLYKEGSNRDQGLITFGLNSVLDMKFPSKRDSTGTKSLGLIEGLSVTGSYDLLKDSMQLSDLNLQLRIKPIQQISIVAGGIFSLYDWDDSTGISRKEFAISERNKLGRFINWNINTTFTLTSREGQKIKNENEKLLKENWNQDFNQYAMFPHQVIDYRIPWQINLTHTVNWRYPTVNNPAPDNITHTLAYNAELSLTPRWRISTNGTYDLNRGEFTQVLVNIHRNIHCWSLNFRWNAVGPFTGFVLSISANASMLRDVKYDFRKPPLFF</sequence>
<dbReference type="Proteomes" id="UP001501126">
    <property type="component" value="Unassembled WGS sequence"/>
</dbReference>
<comment type="caution">
    <text evidence="2">The sequence shown here is derived from an EMBL/GenBank/DDBJ whole genome shotgun (WGS) entry which is preliminary data.</text>
</comment>
<evidence type="ECO:0000313" key="2">
    <source>
        <dbReference type="EMBL" id="GAA0875234.1"/>
    </source>
</evidence>
<gene>
    <name evidence="2" type="ORF">GCM10009118_16430</name>
</gene>